<evidence type="ECO:0000256" key="4">
    <source>
        <dbReference type="HAMAP-Rule" id="MF_02213"/>
    </source>
</evidence>
<feature type="binding site" evidence="4">
    <location>
        <position position="127"/>
    </location>
    <ligand>
        <name>substrate</name>
    </ligand>
</feature>
<dbReference type="AlphaFoldDB" id="A0AAE3K1D6"/>
<comment type="catalytic activity">
    <reaction evidence="4">
        <text>L-glutamine + H2O = L-glutamate + NH4(+)</text>
        <dbReference type="Rhea" id="RHEA:15889"/>
        <dbReference type="ChEBI" id="CHEBI:15377"/>
        <dbReference type="ChEBI" id="CHEBI:28938"/>
        <dbReference type="ChEBI" id="CHEBI:29985"/>
        <dbReference type="ChEBI" id="CHEBI:58359"/>
        <dbReference type="EC" id="3.5.1.2"/>
    </reaction>
</comment>
<feature type="domain" description="CobB/CobQ-like glutamine amidotransferase" evidence="5">
    <location>
        <begin position="4"/>
        <end position="191"/>
    </location>
</feature>
<keyword evidence="4" id="KW-0378">Hydrolase</keyword>
<dbReference type="GO" id="GO:0009236">
    <property type="term" value="P:cobalamin biosynthetic process"/>
    <property type="evidence" value="ECO:0007669"/>
    <property type="project" value="UniProtKB-KW"/>
</dbReference>
<comment type="pathway">
    <text evidence="4">Cell wall biogenesis; peptidoglycan biosynthesis.</text>
</comment>
<sequence length="245" mass="27536">MEFRILHLYYDIMNLYGEYGNVSALERYLRMQGAEVMTDRLTVGDAPDFCSYDLVYTGSGTERKQLFVLEDIKRHTESIKNALESGVIFLATGNSFELFGKSVTSADGAVHEGLSLFDFTVSLGEKRILGDVIYRSGISEKPFVGFINRASEIYGVKHPLFTVVHGIGNSEQDKSEGICEGSFYGTHLTGPCIVKNPHMAEYFVRLLTSRRSADYSPIRFGNEEKAYRTTLEALTDRFEGKQNRS</sequence>
<dbReference type="EMBL" id="JALEMU010000065">
    <property type="protein sequence ID" value="MCI5755444.1"/>
    <property type="molecule type" value="Genomic_DNA"/>
</dbReference>
<comment type="subunit">
    <text evidence="4">Forms a heterodimer with MurT.</text>
</comment>
<evidence type="ECO:0000313" key="7">
    <source>
        <dbReference type="Proteomes" id="UP001139365"/>
    </source>
</evidence>
<evidence type="ECO:0000256" key="3">
    <source>
        <dbReference type="ARBA" id="ARBA00022962"/>
    </source>
</evidence>
<dbReference type="GO" id="GO:0009252">
    <property type="term" value="P:peptidoglycan biosynthetic process"/>
    <property type="evidence" value="ECO:0007669"/>
    <property type="project" value="UniProtKB-UniRule"/>
</dbReference>
<keyword evidence="4" id="KW-0961">Cell wall biogenesis/degradation</keyword>
<evidence type="ECO:0000313" key="6">
    <source>
        <dbReference type="EMBL" id="MCI5755444.1"/>
    </source>
</evidence>
<dbReference type="Proteomes" id="UP001139365">
    <property type="component" value="Unassembled WGS sequence"/>
</dbReference>
<comment type="similarity">
    <text evidence="4">Belongs to the CobB/CobQ family. GatD subfamily.</text>
</comment>
<name>A0AAE3K1D6_9BACT</name>
<dbReference type="InterPro" id="IPR029062">
    <property type="entry name" value="Class_I_gatase-like"/>
</dbReference>
<evidence type="ECO:0000259" key="5">
    <source>
        <dbReference type="Pfam" id="PF07685"/>
    </source>
</evidence>
<organism evidence="6 7">
    <name type="scientific">Candidatus Colimorpha enterica</name>
    <dbReference type="NCBI Taxonomy" id="3083063"/>
    <lineage>
        <taxon>Bacteria</taxon>
        <taxon>Pseudomonadati</taxon>
        <taxon>Bacteroidota</taxon>
        <taxon>Bacteroidia</taxon>
        <taxon>Bacteroidales</taxon>
        <taxon>Candidatus Colimorpha</taxon>
    </lineage>
</organism>
<dbReference type="EC" id="6.3.5.13" evidence="4"/>
<keyword evidence="3 4" id="KW-0315">Glutamine amidotransferase</keyword>
<dbReference type="InterPro" id="IPR043702">
    <property type="entry name" value="Lipid_II_synth_GatD"/>
</dbReference>
<keyword evidence="2" id="KW-0169">Cobalamin biosynthesis</keyword>
<comment type="catalytic activity">
    <reaction evidence="4">
        <text>beta-D-GlcNAc-(1-&gt;4)-Mur2Ac(oyl-L-Ala-gamma-D-Glu-L-Lys-D-Ala-D-Ala)-di-trans,octa-cis-undecaprenyl diphosphate + L-glutamine + ATP + H2O = beta-D-GlcNAc-(1-&gt;4)-Mur2Ac(oyl-L-Ala-D-isoglutaminyl-L-Lys-D-Ala-D-Ala)-di-trans,octa-cis-undecaprenyl diphosphate + L-glutamate + ADP + phosphate + H(+)</text>
        <dbReference type="Rhea" id="RHEA:57928"/>
        <dbReference type="ChEBI" id="CHEBI:15377"/>
        <dbReference type="ChEBI" id="CHEBI:15378"/>
        <dbReference type="ChEBI" id="CHEBI:29985"/>
        <dbReference type="ChEBI" id="CHEBI:30616"/>
        <dbReference type="ChEBI" id="CHEBI:43474"/>
        <dbReference type="ChEBI" id="CHEBI:58359"/>
        <dbReference type="ChEBI" id="CHEBI:60033"/>
        <dbReference type="ChEBI" id="CHEBI:62233"/>
        <dbReference type="ChEBI" id="CHEBI:456216"/>
        <dbReference type="EC" id="6.3.5.13"/>
    </reaction>
</comment>
<comment type="pathway">
    <text evidence="1">Cofactor biosynthesis; adenosylcobalamin biosynthesis.</text>
</comment>
<keyword evidence="4" id="KW-0436">Ligase</keyword>
<keyword evidence="4" id="KW-0573">Peptidoglycan synthesis</keyword>
<dbReference type="GO" id="GO:0004359">
    <property type="term" value="F:glutaminase activity"/>
    <property type="evidence" value="ECO:0007669"/>
    <property type="project" value="UniProtKB-UniRule"/>
</dbReference>
<comment type="caution">
    <text evidence="6">The sequence shown here is derived from an EMBL/GenBank/DDBJ whole genome shotgun (WGS) entry which is preliminary data.</text>
</comment>
<dbReference type="GO" id="GO:0008360">
    <property type="term" value="P:regulation of cell shape"/>
    <property type="evidence" value="ECO:0007669"/>
    <property type="project" value="UniProtKB-KW"/>
</dbReference>
<dbReference type="InterPro" id="IPR011698">
    <property type="entry name" value="GATase_3"/>
</dbReference>
<dbReference type="SUPFAM" id="SSF52317">
    <property type="entry name" value="Class I glutamine amidotransferase-like"/>
    <property type="match status" value="1"/>
</dbReference>
<gene>
    <name evidence="4" type="primary">gatD</name>
    <name evidence="6" type="ORF">MR241_04030</name>
</gene>
<dbReference type="HAMAP" id="MF_02213">
    <property type="entry name" value="Lipid_II_synth_GatD"/>
    <property type="match status" value="1"/>
</dbReference>
<comment type="caution">
    <text evidence="4">Lacks conserved residue(s) required for the propagation of feature annotation.</text>
</comment>
<protein>
    <recommendedName>
        <fullName evidence="4">Lipid II isoglutaminyl synthase (glutamine-hydrolyzing) subunit GatD</fullName>
        <ecNumber evidence="4">6.3.5.13</ecNumber>
    </recommendedName>
    <alternativeName>
        <fullName evidence="4">Lipid II isoglutaminyl synthase glutaminase subunit</fullName>
        <ecNumber evidence="4">3.5.1.2</ecNumber>
    </alternativeName>
</protein>
<dbReference type="EC" id="3.5.1.2" evidence="4"/>
<evidence type="ECO:0000256" key="2">
    <source>
        <dbReference type="ARBA" id="ARBA00022573"/>
    </source>
</evidence>
<comment type="function">
    <text evidence="4">The lipid II isoglutaminyl synthase complex catalyzes the formation of alpha-D-isoglutamine in the cell wall lipid II stem peptide. The GatD subunit catalyzes the hydrolysis of glutamine to glutamate and ammonia. The resulting ammonia molecule is channeled to the active site of MurT.</text>
</comment>
<keyword evidence="4" id="KW-0133">Cell shape</keyword>
<dbReference type="GO" id="GO:0071555">
    <property type="term" value="P:cell wall organization"/>
    <property type="evidence" value="ECO:0007669"/>
    <property type="project" value="UniProtKB-KW"/>
</dbReference>
<evidence type="ECO:0000256" key="1">
    <source>
        <dbReference type="ARBA" id="ARBA00004953"/>
    </source>
</evidence>
<proteinExistence type="inferred from homology"/>
<dbReference type="GO" id="GO:0140282">
    <property type="term" value="F:carbon-nitrogen ligase activity on lipid II"/>
    <property type="evidence" value="ECO:0007669"/>
    <property type="project" value="UniProtKB-UniRule"/>
</dbReference>
<reference evidence="6 7" key="1">
    <citation type="submission" date="2022-03" db="EMBL/GenBank/DDBJ databases">
        <title>Metagenome-assembled genomes from swine fecal metagenomes.</title>
        <authorList>
            <person name="Holman D.B."/>
            <person name="Kommadath A."/>
        </authorList>
    </citation>
    <scope>NUCLEOTIDE SEQUENCE [LARGE SCALE GENOMIC DNA]</scope>
    <source>
        <strain evidence="6">SUG147</strain>
    </source>
</reference>
<accession>A0AAE3K1D6</accession>
<dbReference type="Pfam" id="PF07685">
    <property type="entry name" value="GATase_3"/>
    <property type="match status" value="1"/>
</dbReference>